<keyword evidence="1" id="KW-0472">Membrane</keyword>
<dbReference type="AlphaFoldDB" id="A0A9Q8ZH74"/>
<organism evidence="2 3">
    <name type="scientific">Curvularia clavata</name>
    <dbReference type="NCBI Taxonomy" id="95742"/>
    <lineage>
        <taxon>Eukaryota</taxon>
        <taxon>Fungi</taxon>
        <taxon>Dikarya</taxon>
        <taxon>Ascomycota</taxon>
        <taxon>Pezizomycotina</taxon>
        <taxon>Dothideomycetes</taxon>
        <taxon>Pleosporomycetidae</taxon>
        <taxon>Pleosporales</taxon>
        <taxon>Pleosporineae</taxon>
        <taxon>Pleosporaceae</taxon>
        <taxon>Curvularia</taxon>
    </lineage>
</organism>
<evidence type="ECO:0000313" key="3">
    <source>
        <dbReference type="Proteomes" id="UP001056012"/>
    </source>
</evidence>
<dbReference type="OrthoDB" id="5211263at2759"/>
<evidence type="ECO:0000313" key="2">
    <source>
        <dbReference type="EMBL" id="USP81424.1"/>
    </source>
</evidence>
<accession>A0A9Q8ZH74</accession>
<sequence>MRQEKGFWKKRILVPFWIVRICILLAIIAVTAITLRQLDSFNITKPGVGYDGTGTHTHPHVLTASSSVVFFMILMVIVLLIDVLNIVLFLRDALQPASFLITTSFQSGFFGGILILEIVSIGRGANPVGLIFSIIAFLSFFGLQVYAIIKYRRAKAAAQRGHYAPAHNPTTNPYATPYAGEPDHNLQSTAYHSQTYPPVATHGASDDYYQQPMKPAHIA</sequence>
<name>A0A9Q8ZH74_CURCL</name>
<evidence type="ECO:0000256" key="1">
    <source>
        <dbReference type="SAM" id="Phobius"/>
    </source>
</evidence>
<dbReference type="Proteomes" id="UP001056012">
    <property type="component" value="Chromosome 7"/>
</dbReference>
<keyword evidence="1" id="KW-1133">Transmembrane helix</keyword>
<feature type="transmembrane region" description="Helical" evidence="1">
    <location>
        <begin position="12"/>
        <end position="35"/>
    </location>
</feature>
<gene>
    <name evidence="2" type="ORF">yc1106_08698</name>
</gene>
<keyword evidence="1" id="KW-0812">Transmembrane</keyword>
<keyword evidence="3" id="KW-1185">Reference proteome</keyword>
<feature type="transmembrane region" description="Helical" evidence="1">
    <location>
        <begin position="128"/>
        <end position="149"/>
    </location>
</feature>
<protein>
    <submittedName>
        <fullName evidence="2">Uncharacterized protein</fullName>
    </submittedName>
</protein>
<dbReference type="VEuPathDB" id="FungiDB:yc1106_08698"/>
<feature type="transmembrane region" description="Helical" evidence="1">
    <location>
        <begin position="97"/>
        <end position="116"/>
    </location>
</feature>
<reference evidence="2" key="1">
    <citation type="submission" date="2021-12" db="EMBL/GenBank/DDBJ databases">
        <title>Curvularia clavata genome.</title>
        <authorList>
            <person name="Cao Y."/>
        </authorList>
    </citation>
    <scope>NUCLEOTIDE SEQUENCE</scope>
    <source>
        <strain evidence="2">Yc1106</strain>
    </source>
</reference>
<proteinExistence type="predicted"/>
<feature type="transmembrane region" description="Helical" evidence="1">
    <location>
        <begin position="68"/>
        <end position="90"/>
    </location>
</feature>
<dbReference type="EMBL" id="CP089280">
    <property type="protein sequence ID" value="USP81424.1"/>
    <property type="molecule type" value="Genomic_DNA"/>
</dbReference>